<protein>
    <submittedName>
        <fullName evidence="1">Uncharacterized protein</fullName>
    </submittedName>
</protein>
<gene>
    <name evidence="1" type="ORF">GCM10011366_00480</name>
</gene>
<reference evidence="1" key="1">
    <citation type="journal article" date="2014" name="Int. J. Syst. Evol. Microbiol.">
        <title>Complete genome sequence of Corynebacterium casei LMG S-19264T (=DSM 44701T), isolated from a smear-ripened cheese.</title>
        <authorList>
            <consortium name="US DOE Joint Genome Institute (JGI-PGF)"/>
            <person name="Walter F."/>
            <person name="Albersmeier A."/>
            <person name="Kalinowski J."/>
            <person name="Ruckert C."/>
        </authorList>
    </citation>
    <scope>NUCLEOTIDE SEQUENCE</scope>
    <source>
        <strain evidence="1">CGMCC 1.12160</strain>
    </source>
</reference>
<proteinExistence type="predicted"/>
<comment type="caution">
    <text evidence="1">The sequence shown here is derived from an EMBL/GenBank/DDBJ whole genome shotgun (WGS) entry which is preliminary data.</text>
</comment>
<reference evidence="1" key="2">
    <citation type="submission" date="2020-09" db="EMBL/GenBank/DDBJ databases">
        <authorList>
            <person name="Sun Q."/>
            <person name="Zhou Y."/>
        </authorList>
    </citation>
    <scope>NUCLEOTIDE SEQUENCE</scope>
    <source>
        <strain evidence="1">CGMCC 1.12160</strain>
    </source>
</reference>
<sequence length="61" mass="7067">MNAYLDTLVAQSIAHEREHQLQQALRHREIRDARRLRGRHLAVAHQHGLRARVASMLALSH</sequence>
<dbReference type="Proteomes" id="UP000605670">
    <property type="component" value="Unassembled WGS sequence"/>
</dbReference>
<keyword evidence="2" id="KW-1185">Reference proteome</keyword>
<evidence type="ECO:0000313" key="2">
    <source>
        <dbReference type="Proteomes" id="UP000605670"/>
    </source>
</evidence>
<accession>A0A917BC23</accession>
<dbReference type="EMBL" id="BMEM01000001">
    <property type="protein sequence ID" value="GGF36755.1"/>
    <property type="molecule type" value="Genomic_DNA"/>
</dbReference>
<evidence type="ECO:0000313" key="1">
    <source>
        <dbReference type="EMBL" id="GGF36755.1"/>
    </source>
</evidence>
<dbReference type="RefSeq" id="WP_188427632.1">
    <property type="nucleotide sequence ID" value="NZ_BAABKH010000007.1"/>
</dbReference>
<name>A0A917BC23_9MICO</name>
<organism evidence="1 2">
    <name type="scientific">Ornithinimicrobium tianjinense</name>
    <dbReference type="NCBI Taxonomy" id="1195761"/>
    <lineage>
        <taxon>Bacteria</taxon>
        <taxon>Bacillati</taxon>
        <taxon>Actinomycetota</taxon>
        <taxon>Actinomycetes</taxon>
        <taxon>Micrococcales</taxon>
        <taxon>Ornithinimicrobiaceae</taxon>
        <taxon>Ornithinimicrobium</taxon>
    </lineage>
</organism>
<dbReference type="AlphaFoldDB" id="A0A917BC23"/>